<name>A0A9D4GAZ3_DREPO</name>
<reference evidence="2" key="1">
    <citation type="journal article" date="2019" name="bioRxiv">
        <title>The Genome of the Zebra Mussel, Dreissena polymorpha: A Resource for Invasive Species Research.</title>
        <authorList>
            <person name="McCartney M.A."/>
            <person name="Auch B."/>
            <person name="Kono T."/>
            <person name="Mallez S."/>
            <person name="Zhang Y."/>
            <person name="Obille A."/>
            <person name="Becker A."/>
            <person name="Abrahante J.E."/>
            <person name="Garbe J."/>
            <person name="Badalamenti J.P."/>
            <person name="Herman A."/>
            <person name="Mangelson H."/>
            <person name="Liachko I."/>
            <person name="Sullivan S."/>
            <person name="Sone E.D."/>
            <person name="Koren S."/>
            <person name="Silverstein K.A.T."/>
            <person name="Beckman K.B."/>
            <person name="Gohl D.M."/>
        </authorList>
    </citation>
    <scope>NUCLEOTIDE SEQUENCE</scope>
    <source>
        <strain evidence="2">Duluth1</strain>
        <tissue evidence="2">Whole animal</tissue>
    </source>
</reference>
<sequence length="309" mass="35180">MLLSSVNFVVKGGKSKDKKTREISEEEKEEKEVTCEACARNKLVDNSVFQFPNPSPTPSRTSQISDPESTVGDRVTITTGDDLCLSVDQFYYTIGLKSTNSLDSTCIFRKRVLETQGEEHCRTDTVVFALDCDRDFYLTTSQSMSLELNHYPHLSTDSVPEALVFLVYQTSLGHVMVRPRLHKNAYLHHLDSDLSIQQLNLNWRCPEEYFFHFEAVPESRNQSVTSSTTCPHHVTNESRDKVCVDSSRTCVGKERNRSRNVHVQKFVLPQNKDTVLLPTKAARKPQHFWKNLFIGCFSAKSHHLQCTSA</sequence>
<dbReference type="OrthoDB" id="6099152at2759"/>
<dbReference type="AlphaFoldDB" id="A0A9D4GAZ3"/>
<evidence type="ECO:0000313" key="2">
    <source>
        <dbReference type="EMBL" id="KAH3813507.1"/>
    </source>
</evidence>
<feature type="region of interest" description="Disordered" evidence="1">
    <location>
        <begin position="50"/>
        <end position="71"/>
    </location>
</feature>
<protein>
    <submittedName>
        <fullName evidence="2">Uncharacterized protein</fullName>
    </submittedName>
</protein>
<proteinExistence type="predicted"/>
<gene>
    <name evidence="2" type="ORF">DPMN_141968</name>
</gene>
<dbReference type="EMBL" id="JAIWYP010000006">
    <property type="protein sequence ID" value="KAH3813507.1"/>
    <property type="molecule type" value="Genomic_DNA"/>
</dbReference>
<evidence type="ECO:0000256" key="1">
    <source>
        <dbReference type="SAM" id="MobiDB-lite"/>
    </source>
</evidence>
<organism evidence="2 3">
    <name type="scientific">Dreissena polymorpha</name>
    <name type="common">Zebra mussel</name>
    <name type="synonym">Mytilus polymorpha</name>
    <dbReference type="NCBI Taxonomy" id="45954"/>
    <lineage>
        <taxon>Eukaryota</taxon>
        <taxon>Metazoa</taxon>
        <taxon>Spiralia</taxon>
        <taxon>Lophotrochozoa</taxon>
        <taxon>Mollusca</taxon>
        <taxon>Bivalvia</taxon>
        <taxon>Autobranchia</taxon>
        <taxon>Heteroconchia</taxon>
        <taxon>Euheterodonta</taxon>
        <taxon>Imparidentia</taxon>
        <taxon>Neoheterodontei</taxon>
        <taxon>Myida</taxon>
        <taxon>Dreissenoidea</taxon>
        <taxon>Dreissenidae</taxon>
        <taxon>Dreissena</taxon>
    </lineage>
</organism>
<comment type="caution">
    <text evidence="2">The sequence shown here is derived from an EMBL/GenBank/DDBJ whole genome shotgun (WGS) entry which is preliminary data.</text>
</comment>
<evidence type="ECO:0000313" key="3">
    <source>
        <dbReference type="Proteomes" id="UP000828390"/>
    </source>
</evidence>
<feature type="region of interest" description="Disordered" evidence="1">
    <location>
        <begin position="1"/>
        <end position="29"/>
    </location>
</feature>
<accession>A0A9D4GAZ3</accession>
<dbReference type="Proteomes" id="UP000828390">
    <property type="component" value="Unassembled WGS sequence"/>
</dbReference>
<reference evidence="2" key="2">
    <citation type="submission" date="2020-11" db="EMBL/GenBank/DDBJ databases">
        <authorList>
            <person name="McCartney M.A."/>
            <person name="Auch B."/>
            <person name="Kono T."/>
            <person name="Mallez S."/>
            <person name="Becker A."/>
            <person name="Gohl D.M."/>
            <person name="Silverstein K.A.T."/>
            <person name="Koren S."/>
            <person name="Bechman K.B."/>
            <person name="Herman A."/>
            <person name="Abrahante J.E."/>
            <person name="Garbe J."/>
        </authorList>
    </citation>
    <scope>NUCLEOTIDE SEQUENCE</scope>
    <source>
        <strain evidence="2">Duluth1</strain>
        <tissue evidence="2">Whole animal</tissue>
    </source>
</reference>
<feature type="compositionally biased region" description="Polar residues" evidence="1">
    <location>
        <begin position="50"/>
        <end position="68"/>
    </location>
</feature>
<keyword evidence="3" id="KW-1185">Reference proteome</keyword>